<dbReference type="RefSeq" id="WP_072324949.1">
    <property type="nucleotide sequence ID" value="NZ_FPJW01000002.1"/>
</dbReference>
<organism evidence="4 5">
    <name type="scientific">Marinospirillum alkaliphilum DSM 21637</name>
    <dbReference type="NCBI Taxonomy" id="1122209"/>
    <lineage>
        <taxon>Bacteria</taxon>
        <taxon>Pseudomonadati</taxon>
        <taxon>Pseudomonadota</taxon>
        <taxon>Gammaproteobacteria</taxon>
        <taxon>Oceanospirillales</taxon>
        <taxon>Oceanospirillaceae</taxon>
        <taxon>Marinospirillum</taxon>
    </lineage>
</organism>
<dbReference type="Gene3D" id="3.10.580.10">
    <property type="entry name" value="CBS-domain"/>
    <property type="match status" value="1"/>
</dbReference>
<accession>A0A1K1UZ83</accession>
<dbReference type="AlphaFoldDB" id="A0A1K1UZ83"/>
<dbReference type="OrthoDB" id="9771532at2"/>
<proteinExistence type="predicted"/>
<dbReference type="InterPro" id="IPR000644">
    <property type="entry name" value="CBS_dom"/>
</dbReference>
<feature type="domain" description="CBS" evidence="3">
    <location>
        <begin position="80"/>
        <end position="134"/>
    </location>
</feature>
<reference evidence="4 5" key="1">
    <citation type="submission" date="2016-11" db="EMBL/GenBank/DDBJ databases">
        <authorList>
            <person name="Jaros S."/>
            <person name="Januszkiewicz K."/>
            <person name="Wedrychowicz H."/>
        </authorList>
    </citation>
    <scope>NUCLEOTIDE SEQUENCE [LARGE SCALE GENOMIC DNA]</scope>
    <source>
        <strain evidence="4 5">DSM 21637</strain>
    </source>
</reference>
<evidence type="ECO:0000313" key="5">
    <source>
        <dbReference type="Proteomes" id="UP000182350"/>
    </source>
</evidence>
<gene>
    <name evidence="4" type="ORF">SAMN02745752_00686</name>
</gene>
<dbReference type="PANTHER" id="PTHR43080:SF2">
    <property type="entry name" value="CBS DOMAIN-CONTAINING PROTEIN"/>
    <property type="match status" value="1"/>
</dbReference>
<evidence type="ECO:0000256" key="1">
    <source>
        <dbReference type="ARBA" id="ARBA00023122"/>
    </source>
</evidence>
<dbReference type="InterPro" id="IPR051257">
    <property type="entry name" value="Diverse_CBS-Domain"/>
</dbReference>
<evidence type="ECO:0000313" key="4">
    <source>
        <dbReference type="EMBL" id="SFX18112.1"/>
    </source>
</evidence>
<dbReference type="PROSITE" id="PS51371">
    <property type="entry name" value="CBS"/>
    <property type="match status" value="1"/>
</dbReference>
<dbReference type="SMART" id="SM00116">
    <property type="entry name" value="CBS"/>
    <property type="match status" value="2"/>
</dbReference>
<evidence type="ECO:0000256" key="2">
    <source>
        <dbReference type="PROSITE-ProRule" id="PRU00703"/>
    </source>
</evidence>
<name>A0A1K1UZ83_9GAMM</name>
<evidence type="ECO:0000259" key="3">
    <source>
        <dbReference type="PROSITE" id="PS51371"/>
    </source>
</evidence>
<keyword evidence="1 2" id="KW-0129">CBS domain</keyword>
<sequence>MSDKKMIRVRDVMHSAHLEVDGLTTVADALKLMRQESAHALIIKKRDDNDEYGLVLVSDIAKKVLAVNKAPERVNVYEIMSKPVLSVRPDMQVRYCARMFNQFGLTLAPVIDSAGEILGLVNYDDLVLRGLALE</sequence>
<dbReference type="EMBL" id="FPJW01000002">
    <property type="protein sequence ID" value="SFX18112.1"/>
    <property type="molecule type" value="Genomic_DNA"/>
</dbReference>
<dbReference type="Pfam" id="PF00571">
    <property type="entry name" value="CBS"/>
    <property type="match status" value="2"/>
</dbReference>
<protein>
    <submittedName>
        <fullName evidence="4">CBS domain-containing protein</fullName>
    </submittedName>
</protein>
<dbReference type="Proteomes" id="UP000182350">
    <property type="component" value="Unassembled WGS sequence"/>
</dbReference>
<dbReference type="PANTHER" id="PTHR43080">
    <property type="entry name" value="CBS DOMAIN-CONTAINING PROTEIN CBSX3, MITOCHONDRIAL"/>
    <property type="match status" value="1"/>
</dbReference>
<keyword evidence="5" id="KW-1185">Reference proteome</keyword>
<dbReference type="SUPFAM" id="SSF54631">
    <property type="entry name" value="CBS-domain pair"/>
    <property type="match status" value="1"/>
</dbReference>
<dbReference type="STRING" id="1122209.SAMN02745752_00686"/>
<dbReference type="InterPro" id="IPR046342">
    <property type="entry name" value="CBS_dom_sf"/>
</dbReference>